<evidence type="ECO:0000313" key="1">
    <source>
        <dbReference type="EMBL" id="JAH30360.1"/>
    </source>
</evidence>
<accession>A0A0E9RPN4</accession>
<reference evidence="1" key="2">
    <citation type="journal article" date="2015" name="Fish Shellfish Immunol.">
        <title>Early steps in the European eel (Anguilla anguilla)-Vibrio vulnificus interaction in the gills: Role of the RtxA13 toxin.</title>
        <authorList>
            <person name="Callol A."/>
            <person name="Pajuelo D."/>
            <person name="Ebbesson L."/>
            <person name="Teles M."/>
            <person name="MacKenzie S."/>
            <person name="Amaro C."/>
        </authorList>
    </citation>
    <scope>NUCLEOTIDE SEQUENCE</scope>
</reference>
<name>A0A0E9RPN4_ANGAN</name>
<proteinExistence type="predicted"/>
<dbReference type="AlphaFoldDB" id="A0A0E9RPN4"/>
<protein>
    <submittedName>
        <fullName evidence="1">Uncharacterized protein</fullName>
    </submittedName>
</protein>
<organism evidence="1">
    <name type="scientific">Anguilla anguilla</name>
    <name type="common">European freshwater eel</name>
    <name type="synonym">Muraena anguilla</name>
    <dbReference type="NCBI Taxonomy" id="7936"/>
    <lineage>
        <taxon>Eukaryota</taxon>
        <taxon>Metazoa</taxon>
        <taxon>Chordata</taxon>
        <taxon>Craniata</taxon>
        <taxon>Vertebrata</taxon>
        <taxon>Euteleostomi</taxon>
        <taxon>Actinopterygii</taxon>
        <taxon>Neopterygii</taxon>
        <taxon>Teleostei</taxon>
        <taxon>Anguilliformes</taxon>
        <taxon>Anguillidae</taxon>
        <taxon>Anguilla</taxon>
    </lineage>
</organism>
<dbReference type="EMBL" id="GBXM01078217">
    <property type="protein sequence ID" value="JAH30360.1"/>
    <property type="molecule type" value="Transcribed_RNA"/>
</dbReference>
<sequence>MGEGSCGNLIHFCFSQLFHQVSRPSPNDSIFEKNLVVPHVKRLLFMSGFLLIYYSAE</sequence>
<reference evidence="1" key="1">
    <citation type="submission" date="2014-11" db="EMBL/GenBank/DDBJ databases">
        <authorList>
            <person name="Amaro Gonzalez C."/>
        </authorList>
    </citation>
    <scope>NUCLEOTIDE SEQUENCE</scope>
</reference>